<reference evidence="5 6" key="1">
    <citation type="submission" date="2018-07" db="EMBL/GenBank/DDBJ databases">
        <title>Rhodosalinus sp. strain E84T genomic sequence and assembly.</title>
        <authorList>
            <person name="Liu Z.-W."/>
            <person name="Lu D.-C."/>
        </authorList>
    </citation>
    <scope>NUCLEOTIDE SEQUENCE [LARGE SCALE GENOMIC DNA]</scope>
    <source>
        <strain evidence="5 6">E84</strain>
    </source>
</reference>
<evidence type="ECO:0000313" key="5">
    <source>
        <dbReference type="EMBL" id="RBI87762.1"/>
    </source>
</evidence>
<sequence length="233" mass="25989">MDLIDLGQLPPGERPFDSFLAQLCQRLGFDYAAYAGTNPVQGTIHGYVTYPEGWKKHYAERGFQNIDPTLTTAGRSIAPVDWRRLERDRRFDQVFRDASDFGIVDRGLTVPVRGPYGEIGMLSVTRDCPVREWDMLTRRVISDLQSAAVHLHDTVMGSDVLSRALRHPALSTREIEILQWTAAGKSQQDIGDILGISYRTVEVHLRSARSKLFALTTPQAVGRAIGLGLITPL</sequence>
<accession>A0A365UEG1</accession>
<proteinExistence type="predicted"/>
<dbReference type="PANTHER" id="PTHR44688:SF16">
    <property type="entry name" value="DNA-BINDING TRANSCRIPTIONAL ACTIVATOR DEVR_DOSR"/>
    <property type="match status" value="1"/>
</dbReference>
<dbReference type="OrthoDB" id="9803630at2"/>
<dbReference type="SUPFAM" id="SSF46894">
    <property type="entry name" value="C-terminal effector domain of the bipartite response regulators"/>
    <property type="match status" value="1"/>
</dbReference>
<evidence type="ECO:0000313" key="6">
    <source>
        <dbReference type="Proteomes" id="UP000253370"/>
    </source>
</evidence>
<evidence type="ECO:0000256" key="1">
    <source>
        <dbReference type="ARBA" id="ARBA00023015"/>
    </source>
</evidence>
<dbReference type="GO" id="GO:0003677">
    <property type="term" value="F:DNA binding"/>
    <property type="evidence" value="ECO:0007669"/>
    <property type="project" value="UniProtKB-KW"/>
</dbReference>
<gene>
    <name evidence="5" type="ORF">DRV85_01935</name>
</gene>
<feature type="domain" description="HTH luxR-type" evidence="4">
    <location>
        <begin position="163"/>
        <end position="228"/>
    </location>
</feature>
<dbReference type="Pfam" id="PF03472">
    <property type="entry name" value="Autoind_bind"/>
    <property type="match status" value="1"/>
</dbReference>
<dbReference type="RefSeq" id="WP_113287784.1">
    <property type="nucleotide sequence ID" value="NZ_QNTQ01000001.1"/>
</dbReference>
<dbReference type="CDD" id="cd06170">
    <property type="entry name" value="LuxR_C_like"/>
    <property type="match status" value="1"/>
</dbReference>
<dbReference type="SUPFAM" id="SSF75516">
    <property type="entry name" value="Pheromone-binding domain of LuxR-like quorum-sensing transcription factors"/>
    <property type="match status" value="1"/>
</dbReference>
<dbReference type="Gene3D" id="1.10.10.10">
    <property type="entry name" value="Winged helix-like DNA-binding domain superfamily/Winged helix DNA-binding domain"/>
    <property type="match status" value="1"/>
</dbReference>
<dbReference type="AlphaFoldDB" id="A0A365UEG1"/>
<dbReference type="Gene3D" id="3.30.450.80">
    <property type="entry name" value="Transcription factor LuxR-like, autoinducer-binding domain"/>
    <property type="match status" value="1"/>
</dbReference>
<evidence type="ECO:0000256" key="2">
    <source>
        <dbReference type="ARBA" id="ARBA00023125"/>
    </source>
</evidence>
<dbReference type="InterPro" id="IPR036388">
    <property type="entry name" value="WH-like_DNA-bd_sf"/>
</dbReference>
<dbReference type="EMBL" id="QNTQ01000001">
    <property type="protein sequence ID" value="RBI87762.1"/>
    <property type="molecule type" value="Genomic_DNA"/>
</dbReference>
<dbReference type="SMART" id="SM00421">
    <property type="entry name" value="HTH_LUXR"/>
    <property type="match status" value="1"/>
</dbReference>
<keyword evidence="3" id="KW-0804">Transcription</keyword>
<dbReference type="InterPro" id="IPR036693">
    <property type="entry name" value="TF_LuxR_autoind-bd_dom_sf"/>
</dbReference>
<dbReference type="PANTHER" id="PTHR44688">
    <property type="entry name" value="DNA-BINDING TRANSCRIPTIONAL ACTIVATOR DEVR_DOSR"/>
    <property type="match status" value="1"/>
</dbReference>
<dbReference type="InterPro" id="IPR000792">
    <property type="entry name" value="Tscrpt_reg_LuxR_C"/>
</dbReference>
<dbReference type="PRINTS" id="PR00038">
    <property type="entry name" value="HTHLUXR"/>
</dbReference>
<keyword evidence="1" id="KW-0805">Transcription regulation</keyword>
<name>A0A365UEG1_9RHOB</name>
<evidence type="ECO:0000256" key="3">
    <source>
        <dbReference type="ARBA" id="ARBA00023163"/>
    </source>
</evidence>
<organism evidence="5 6">
    <name type="scientific">Rhodosalinus halophilus</name>
    <dbReference type="NCBI Taxonomy" id="2259333"/>
    <lineage>
        <taxon>Bacteria</taxon>
        <taxon>Pseudomonadati</taxon>
        <taxon>Pseudomonadota</taxon>
        <taxon>Alphaproteobacteria</taxon>
        <taxon>Rhodobacterales</taxon>
        <taxon>Paracoccaceae</taxon>
        <taxon>Rhodosalinus</taxon>
    </lineage>
</organism>
<comment type="caution">
    <text evidence="5">The sequence shown here is derived from an EMBL/GenBank/DDBJ whole genome shotgun (WGS) entry which is preliminary data.</text>
</comment>
<keyword evidence="2" id="KW-0238">DNA-binding</keyword>
<dbReference type="Proteomes" id="UP000253370">
    <property type="component" value="Unassembled WGS sequence"/>
</dbReference>
<dbReference type="InterPro" id="IPR005143">
    <property type="entry name" value="TF_LuxR_autoind-bd_dom"/>
</dbReference>
<evidence type="ECO:0000259" key="4">
    <source>
        <dbReference type="PROSITE" id="PS50043"/>
    </source>
</evidence>
<dbReference type="InterPro" id="IPR016032">
    <property type="entry name" value="Sig_transdc_resp-reg_C-effctor"/>
</dbReference>
<protein>
    <submittedName>
        <fullName evidence="5">LuxR family transcriptional regulator</fullName>
    </submittedName>
</protein>
<dbReference type="GO" id="GO:0006355">
    <property type="term" value="P:regulation of DNA-templated transcription"/>
    <property type="evidence" value="ECO:0007669"/>
    <property type="project" value="InterPro"/>
</dbReference>
<dbReference type="PROSITE" id="PS50043">
    <property type="entry name" value="HTH_LUXR_2"/>
    <property type="match status" value="1"/>
</dbReference>
<dbReference type="Pfam" id="PF00196">
    <property type="entry name" value="GerE"/>
    <property type="match status" value="1"/>
</dbReference>
<keyword evidence="6" id="KW-1185">Reference proteome</keyword>